<dbReference type="SUPFAM" id="SSF52141">
    <property type="entry name" value="Uracil-DNA glycosylase-like"/>
    <property type="match status" value="1"/>
</dbReference>
<keyword evidence="2" id="KW-1185">Reference proteome</keyword>
<dbReference type="EMBL" id="JBHUDE010000045">
    <property type="protein sequence ID" value="MFD1607970.1"/>
    <property type="molecule type" value="Genomic_DNA"/>
</dbReference>
<evidence type="ECO:0008006" key="3">
    <source>
        <dbReference type="Google" id="ProtNLM"/>
    </source>
</evidence>
<evidence type="ECO:0000313" key="2">
    <source>
        <dbReference type="Proteomes" id="UP001597221"/>
    </source>
</evidence>
<proteinExistence type="predicted"/>
<gene>
    <name evidence="1" type="ORF">ACFSBH_09915</name>
</gene>
<organism evidence="1 2">
    <name type="scientific">Oceanobacillus luteolus</name>
    <dbReference type="NCBI Taxonomy" id="1274358"/>
    <lineage>
        <taxon>Bacteria</taxon>
        <taxon>Bacillati</taxon>
        <taxon>Bacillota</taxon>
        <taxon>Bacilli</taxon>
        <taxon>Bacillales</taxon>
        <taxon>Bacillaceae</taxon>
        <taxon>Oceanobacillus</taxon>
    </lineage>
</organism>
<dbReference type="InterPro" id="IPR036895">
    <property type="entry name" value="Uracil-DNA_glycosylase-like_sf"/>
</dbReference>
<sequence length="252" mass="28684">MQKTVDRYLPAIKKLPKDRPLTKQDLLTEHFLMIKDGTTEIYYAPHNEYINSNAKVIIVGITPGWNQMKAAYEQFIQSIAEGEDIESCLIQTKKAARFFGSMRRNLTSMLDQCGVPEVLGIPTSSDLFGKSSDLLHTTSIIKNPVFTHGKNYNGHQPAINSSPLLQHYAYEVFPEELAHITSPALFIPLGKTVEQMMYKLIEEKKVSGHTYLNGFPHPSGANGHRMKQFQQNEKQLCQHVRKWQEYHSSSFS</sequence>
<dbReference type="Proteomes" id="UP001597221">
    <property type="component" value="Unassembled WGS sequence"/>
</dbReference>
<evidence type="ECO:0000313" key="1">
    <source>
        <dbReference type="EMBL" id="MFD1607970.1"/>
    </source>
</evidence>
<dbReference type="RefSeq" id="WP_251516374.1">
    <property type="nucleotide sequence ID" value="NZ_JAMBON010000035.1"/>
</dbReference>
<protein>
    <recommendedName>
        <fullName evidence="3">Uracil DNA glycosylase superfamily protein</fullName>
    </recommendedName>
</protein>
<accession>A0ABW4HTD6</accession>
<comment type="caution">
    <text evidence="1">The sequence shown here is derived from an EMBL/GenBank/DDBJ whole genome shotgun (WGS) entry which is preliminary data.</text>
</comment>
<reference evidence="2" key="1">
    <citation type="journal article" date="2019" name="Int. J. Syst. Evol. Microbiol.">
        <title>The Global Catalogue of Microorganisms (GCM) 10K type strain sequencing project: providing services to taxonomists for standard genome sequencing and annotation.</title>
        <authorList>
            <consortium name="The Broad Institute Genomics Platform"/>
            <consortium name="The Broad Institute Genome Sequencing Center for Infectious Disease"/>
            <person name="Wu L."/>
            <person name="Ma J."/>
        </authorList>
    </citation>
    <scope>NUCLEOTIDE SEQUENCE [LARGE SCALE GENOMIC DNA]</scope>
    <source>
        <strain evidence="2">CGMCC 1.12376</strain>
    </source>
</reference>
<name>A0ABW4HTD6_9BACI</name>